<feature type="signal peptide" evidence="2">
    <location>
        <begin position="1"/>
        <end position="19"/>
    </location>
</feature>
<feature type="compositionally biased region" description="Basic and acidic residues" evidence="1">
    <location>
        <begin position="52"/>
        <end position="64"/>
    </location>
</feature>
<evidence type="ECO:0000256" key="2">
    <source>
        <dbReference type="SAM" id="SignalP"/>
    </source>
</evidence>
<keyword evidence="2" id="KW-0732">Signal</keyword>
<dbReference type="Proteomes" id="UP001599542">
    <property type="component" value="Unassembled WGS sequence"/>
</dbReference>
<sequence length="202" mass="20684">MKRPALAAAAALFAVGALLTGCGSTHGSGSDSGGTSAGASKAPQEAQQKYRQQLEEATAEHDRAFPTVAQTCAGKPTAVPTSPASPAASGPQPENPKYGENHAYLKTTTLSPLEECRGDAHAARVAAELARQTPADPEQAKALLTRLGYPDAKVAQAGQGVQFSFFVPQVGPCLSGTLSNPPRIEVHGPYIEGGCEPSRGGH</sequence>
<gene>
    <name evidence="3" type="ORF">ACFW6T_03535</name>
</gene>
<dbReference type="EMBL" id="JBHYPX010000004">
    <property type="protein sequence ID" value="MFE1351042.1"/>
    <property type="molecule type" value="Genomic_DNA"/>
</dbReference>
<name>A0ABW6GEB7_9ACTN</name>
<protein>
    <recommendedName>
        <fullName evidence="5">Lipoprotein</fullName>
    </recommendedName>
</protein>
<reference evidence="3 4" key="1">
    <citation type="submission" date="2024-09" db="EMBL/GenBank/DDBJ databases">
        <title>The Natural Products Discovery Center: Release of the First 8490 Sequenced Strains for Exploring Actinobacteria Biosynthetic Diversity.</title>
        <authorList>
            <person name="Kalkreuter E."/>
            <person name="Kautsar S.A."/>
            <person name="Yang D."/>
            <person name="Bader C.D."/>
            <person name="Teijaro C.N."/>
            <person name="Fluegel L."/>
            <person name="Davis C.M."/>
            <person name="Simpson J.R."/>
            <person name="Lauterbach L."/>
            <person name="Steele A.D."/>
            <person name="Gui C."/>
            <person name="Meng S."/>
            <person name="Li G."/>
            <person name="Viehrig K."/>
            <person name="Ye F."/>
            <person name="Su P."/>
            <person name="Kiefer A.F."/>
            <person name="Nichols A."/>
            <person name="Cepeda A.J."/>
            <person name="Yan W."/>
            <person name="Fan B."/>
            <person name="Jiang Y."/>
            <person name="Adhikari A."/>
            <person name="Zheng C.-J."/>
            <person name="Schuster L."/>
            <person name="Cowan T.M."/>
            <person name="Smanski M.J."/>
            <person name="Chevrette M.G."/>
            <person name="De Carvalho L.P.S."/>
            <person name="Shen B."/>
        </authorList>
    </citation>
    <scope>NUCLEOTIDE SEQUENCE [LARGE SCALE GENOMIC DNA]</scope>
    <source>
        <strain evidence="3 4">NPDC058753</strain>
    </source>
</reference>
<feature type="region of interest" description="Disordered" evidence="1">
    <location>
        <begin position="23"/>
        <end position="103"/>
    </location>
</feature>
<keyword evidence="4" id="KW-1185">Reference proteome</keyword>
<proteinExistence type="predicted"/>
<dbReference type="PROSITE" id="PS51257">
    <property type="entry name" value="PROKAR_LIPOPROTEIN"/>
    <property type="match status" value="1"/>
</dbReference>
<evidence type="ECO:0008006" key="5">
    <source>
        <dbReference type="Google" id="ProtNLM"/>
    </source>
</evidence>
<accession>A0ABW6GEB7</accession>
<evidence type="ECO:0000313" key="4">
    <source>
        <dbReference type="Proteomes" id="UP001599542"/>
    </source>
</evidence>
<feature type="compositionally biased region" description="Gly residues" evidence="1">
    <location>
        <begin position="24"/>
        <end position="36"/>
    </location>
</feature>
<organism evidence="3 4">
    <name type="scientific">Kitasatospora phosalacinea</name>
    <dbReference type="NCBI Taxonomy" id="2065"/>
    <lineage>
        <taxon>Bacteria</taxon>
        <taxon>Bacillati</taxon>
        <taxon>Actinomycetota</taxon>
        <taxon>Actinomycetes</taxon>
        <taxon>Kitasatosporales</taxon>
        <taxon>Streptomycetaceae</taxon>
        <taxon>Kitasatospora</taxon>
    </lineage>
</organism>
<comment type="caution">
    <text evidence="3">The sequence shown here is derived from an EMBL/GenBank/DDBJ whole genome shotgun (WGS) entry which is preliminary data.</text>
</comment>
<evidence type="ECO:0000313" key="3">
    <source>
        <dbReference type="EMBL" id="MFE1351042.1"/>
    </source>
</evidence>
<evidence type="ECO:0000256" key="1">
    <source>
        <dbReference type="SAM" id="MobiDB-lite"/>
    </source>
</evidence>
<feature type="chain" id="PRO_5047266957" description="Lipoprotein" evidence="2">
    <location>
        <begin position="20"/>
        <end position="202"/>
    </location>
</feature>
<dbReference type="RefSeq" id="WP_380331638.1">
    <property type="nucleotide sequence ID" value="NZ_JBHYPW010000084.1"/>
</dbReference>
<feature type="compositionally biased region" description="Low complexity" evidence="1">
    <location>
        <begin position="76"/>
        <end position="89"/>
    </location>
</feature>